<evidence type="ECO:0000256" key="1">
    <source>
        <dbReference type="SAM" id="MobiDB-lite"/>
    </source>
</evidence>
<comment type="caution">
    <text evidence="3">The sequence shown here is derived from an EMBL/GenBank/DDBJ whole genome shotgun (WGS) entry which is preliminary data.</text>
</comment>
<sequence>MAARELDIVLYGATGFVGALTAEHLARRAGPEIRVALAGRSRSKLEALRGELGGRAASWEVVAVDATDAPGLRALAARTRVLASTVGPYLTHGAEVVRACAEEGTHYADLTGEVLFVRWSLDEVDARARETGAAIVHACGFDSIPSDLGVLTTAERVAADGEGTLGETTLLVRSMKGGFSGGTVDSARQQAITARSDASARRVLADAYALSPRRSEEPSQGRRSPAGLLGRLRRLVPVDRDPATGRWTGPFVMASFNTRIVRLSNTLGDWSYGRELCYREVTDFGSGPMSPLMASGMAVGLGGVVAGLSFTPTRAVLDRFLPRPGEGPGPEARAAGRFRMDIRTTTTTGARYRTRVGADYDPGYGGTAIMFGEAALALATDDGIPRRTGVCTPATAVGDVLTDRLRAQGFTFDVRREDIGGGTEPSRRGRTEEGE</sequence>
<proteinExistence type="predicted"/>
<dbReference type="InterPro" id="IPR036291">
    <property type="entry name" value="NAD(P)-bd_dom_sf"/>
</dbReference>
<evidence type="ECO:0000259" key="2">
    <source>
        <dbReference type="Pfam" id="PF03435"/>
    </source>
</evidence>
<dbReference type="Pfam" id="PF03435">
    <property type="entry name" value="Sacchrp_dh_NADP"/>
    <property type="match status" value="1"/>
</dbReference>
<name>A0ABW3MW72_9MICO</name>
<accession>A0ABW3MW72</accession>
<feature type="domain" description="Saccharopine dehydrogenase NADP binding" evidence="2">
    <location>
        <begin position="8"/>
        <end position="133"/>
    </location>
</feature>
<dbReference type="InterPro" id="IPR051276">
    <property type="entry name" value="Saccharopine_DH-like_oxidrdct"/>
</dbReference>
<protein>
    <submittedName>
        <fullName evidence="3">Saccharopine dehydrogenase family protein</fullName>
    </submittedName>
</protein>
<evidence type="ECO:0000313" key="4">
    <source>
        <dbReference type="Proteomes" id="UP001597046"/>
    </source>
</evidence>
<reference evidence="4" key="1">
    <citation type="journal article" date="2019" name="Int. J. Syst. Evol. Microbiol.">
        <title>The Global Catalogue of Microorganisms (GCM) 10K type strain sequencing project: providing services to taxonomists for standard genome sequencing and annotation.</title>
        <authorList>
            <consortium name="The Broad Institute Genomics Platform"/>
            <consortium name="The Broad Institute Genome Sequencing Center for Infectious Disease"/>
            <person name="Wu L."/>
            <person name="Ma J."/>
        </authorList>
    </citation>
    <scope>NUCLEOTIDE SEQUENCE [LARGE SCALE GENOMIC DNA]</scope>
    <source>
        <strain evidence="4">CCUG 57508</strain>
    </source>
</reference>
<keyword evidence="4" id="KW-1185">Reference proteome</keyword>
<gene>
    <name evidence="3" type="ORF">ACFQ2V_10810</name>
</gene>
<dbReference type="PANTHER" id="PTHR12286:SF5">
    <property type="entry name" value="SACCHAROPINE DEHYDROGENASE-LIKE OXIDOREDUCTASE"/>
    <property type="match status" value="1"/>
</dbReference>
<feature type="region of interest" description="Disordered" evidence="1">
    <location>
        <begin position="416"/>
        <end position="435"/>
    </location>
</feature>
<dbReference type="PANTHER" id="PTHR12286">
    <property type="entry name" value="SACCHAROPINE DEHYDROGENASE-LIKE OXIDOREDUCTASE"/>
    <property type="match status" value="1"/>
</dbReference>
<dbReference type="Gene3D" id="3.40.50.720">
    <property type="entry name" value="NAD(P)-binding Rossmann-like Domain"/>
    <property type="match status" value="1"/>
</dbReference>
<dbReference type="SUPFAM" id="SSF51735">
    <property type="entry name" value="NAD(P)-binding Rossmann-fold domains"/>
    <property type="match status" value="1"/>
</dbReference>
<evidence type="ECO:0000313" key="3">
    <source>
        <dbReference type="EMBL" id="MFD1054796.1"/>
    </source>
</evidence>
<organism evidence="3 4">
    <name type="scientific">Terrabacter terrigena</name>
    <dbReference type="NCBI Taxonomy" id="574718"/>
    <lineage>
        <taxon>Bacteria</taxon>
        <taxon>Bacillati</taxon>
        <taxon>Actinomycetota</taxon>
        <taxon>Actinomycetes</taxon>
        <taxon>Micrococcales</taxon>
        <taxon>Intrasporangiaceae</taxon>
        <taxon>Terrabacter</taxon>
    </lineage>
</organism>
<dbReference type="RefSeq" id="WP_386052702.1">
    <property type="nucleotide sequence ID" value="NZ_JBHTKH010000006.1"/>
</dbReference>
<dbReference type="Proteomes" id="UP001597046">
    <property type="component" value="Unassembled WGS sequence"/>
</dbReference>
<dbReference type="EMBL" id="JBHTKH010000006">
    <property type="protein sequence ID" value="MFD1054796.1"/>
    <property type="molecule type" value="Genomic_DNA"/>
</dbReference>
<dbReference type="InterPro" id="IPR005097">
    <property type="entry name" value="Sacchrp_dh_NADP-bd"/>
</dbReference>